<evidence type="ECO:0000313" key="2">
    <source>
        <dbReference type="EMBL" id="PYI23173.1"/>
    </source>
</evidence>
<gene>
    <name evidence="2" type="ORF">BO99DRAFT_224576</name>
</gene>
<name>A0A2V5HNN5_ASPV1</name>
<reference evidence="2 3" key="1">
    <citation type="submission" date="2018-02" db="EMBL/GenBank/DDBJ databases">
        <title>The genomes of Aspergillus section Nigri reveals drivers in fungal speciation.</title>
        <authorList>
            <consortium name="DOE Joint Genome Institute"/>
            <person name="Vesth T.C."/>
            <person name="Nybo J."/>
            <person name="Theobald S."/>
            <person name="Brandl J."/>
            <person name="Frisvad J.C."/>
            <person name="Nielsen K.F."/>
            <person name="Lyhne E.K."/>
            <person name="Kogle M.E."/>
            <person name="Kuo A."/>
            <person name="Riley R."/>
            <person name="Clum A."/>
            <person name="Nolan M."/>
            <person name="Lipzen A."/>
            <person name="Salamov A."/>
            <person name="Henrissat B."/>
            <person name="Wiebenga A."/>
            <person name="De vries R.P."/>
            <person name="Grigoriev I.V."/>
            <person name="Mortensen U.H."/>
            <person name="Andersen M.R."/>
            <person name="Baker S.E."/>
        </authorList>
    </citation>
    <scope>NUCLEOTIDE SEQUENCE [LARGE SCALE GENOMIC DNA]</scope>
    <source>
        <strain evidence="2 3">CBS 115571</strain>
    </source>
</reference>
<proteinExistence type="predicted"/>
<dbReference type="AlphaFoldDB" id="A0A2V5HNN5"/>
<feature type="transmembrane region" description="Helical" evidence="1">
    <location>
        <begin position="21"/>
        <end position="45"/>
    </location>
</feature>
<keyword evidence="1" id="KW-0812">Transmembrane</keyword>
<feature type="transmembrane region" description="Helical" evidence="1">
    <location>
        <begin position="80"/>
        <end position="101"/>
    </location>
</feature>
<keyword evidence="1" id="KW-0472">Membrane</keyword>
<evidence type="ECO:0000256" key="1">
    <source>
        <dbReference type="SAM" id="Phobius"/>
    </source>
</evidence>
<evidence type="ECO:0000313" key="3">
    <source>
        <dbReference type="Proteomes" id="UP000249829"/>
    </source>
</evidence>
<feature type="transmembrane region" description="Helical" evidence="1">
    <location>
        <begin position="51"/>
        <end position="73"/>
    </location>
</feature>
<organism evidence="2 3">
    <name type="scientific">Aspergillus violaceofuscus (strain CBS 115571)</name>
    <dbReference type="NCBI Taxonomy" id="1450538"/>
    <lineage>
        <taxon>Eukaryota</taxon>
        <taxon>Fungi</taxon>
        <taxon>Dikarya</taxon>
        <taxon>Ascomycota</taxon>
        <taxon>Pezizomycotina</taxon>
        <taxon>Eurotiomycetes</taxon>
        <taxon>Eurotiomycetidae</taxon>
        <taxon>Eurotiales</taxon>
        <taxon>Aspergillaceae</taxon>
        <taxon>Aspergillus</taxon>
    </lineage>
</organism>
<keyword evidence="3" id="KW-1185">Reference proteome</keyword>
<protein>
    <submittedName>
        <fullName evidence="2">Uncharacterized protein</fullName>
    </submittedName>
</protein>
<dbReference type="Proteomes" id="UP000249829">
    <property type="component" value="Unassembled WGS sequence"/>
</dbReference>
<keyword evidence="1" id="KW-1133">Transmembrane helix</keyword>
<dbReference type="EMBL" id="KZ825107">
    <property type="protein sequence ID" value="PYI23173.1"/>
    <property type="molecule type" value="Genomic_DNA"/>
</dbReference>
<accession>A0A2V5HNN5</accession>
<sequence>MKWRGSLGNTGLKEGVMLLRGIMSLLVLVLRLSCSGRVLVGYGTLSLLEGITFWFPFWFSLGLAVCLSVCLFVCLSVCLFVCLSVCLFVCVSICLFFGWLFEPYKAC</sequence>